<evidence type="ECO:0000256" key="2">
    <source>
        <dbReference type="ARBA" id="ARBA00023015"/>
    </source>
</evidence>
<reference evidence="7 8" key="1">
    <citation type="submission" date="2019-08" db="EMBL/GenBank/DDBJ databases">
        <authorList>
            <person name="Peeters C."/>
        </authorList>
    </citation>
    <scope>NUCLEOTIDE SEQUENCE [LARGE SCALE GENOMIC DNA]</scope>
    <source>
        <strain evidence="7 8">LMG 31013</strain>
    </source>
</reference>
<evidence type="ECO:0000256" key="5">
    <source>
        <dbReference type="PROSITE-ProRule" id="PRU00335"/>
    </source>
</evidence>
<evidence type="ECO:0000256" key="3">
    <source>
        <dbReference type="ARBA" id="ARBA00023125"/>
    </source>
</evidence>
<keyword evidence="4" id="KW-0804">Transcription</keyword>
<dbReference type="PANTHER" id="PTHR47506:SF1">
    <property type="entry name" value="HTH-TYPE TRANSCRIPTIONAL REGULATOR YJDC"/>
    <property type="match status" value="1"/>
</dbReference>
<dbReference type="SUPFAM" id="SSF48498">
    <property type="entry name" value="Tetracyclin repressor-like, C-terminal domain"/>
    <property type="match status" value="1"/>
</dbReference>
<accession>A0A5E4WSL4</accession>
<keyword evidence="2" id="KW-0805">Transcription regulation</keyword>
<dbReference type="SUPFAM" id="SSF46689">
    <property type="entry name" value="Homeodomain-like"/>
    <property type="match status" value="1"/>
</dbReference>
<dbReference type="GO" id="GO:0003677">
    <property type="term" value="F:DNA binding"/>
    <property type="evidence" value="ECO:0007669"/>
    <property type="project" value="UniProtKB-UniRule"/>
</dbReference>
<dbReference type="AlphaFoldDB" id="A0A5E4WSL4"/>
<dbReference type="Gene3D" id="1.10.357.10">
    <property type="entry name" value="Tetracycline Repressor, domain 2"/>
    <property type="match status" value="1"/>
</dbReference>
<keyword evidence="1" id="KW-0678">Repressor</keyword>
<sequence>MGRPRGFDPADVLNAARDAFWARGYEATSTRDLVKATGLTQPSLYNAFGDKRTLFLRVLDHYLNQTLRERISRHESTATPGTALTDFFTDVVQRSLDDREQRGCLMVNSALEAAPGDLELRGAITEELTHLTEFFLRNIDAGQRSGELRPDLDARQAAHHLLAVLLGVRVIARIHPERDWLVGAVSPALTQLGLRPLSID</sequence>
<evidence type="ECO:0000259" key="6">
    <source>
        <dbReference type="PROSITE" id="PS50977"/>
    </source>
</evidence>
<keyword evidence="8" id="KW-1185">Reference proteome</keyword>
<gene>
    <name evidence="7" type="ORF">PTE31013_03502</name>
</gene>
<dbReference type="Pfam" id="PF16925">
    <property type="entry name" value="TetR_C_13"/>
    <property type="match status" value="1"/>
</dbReference>
<organism evidence="7 8">
    <name type="scientific">Pandoraea terrigena</name>
    <dbReference type="NCBI Taxonomy" id="2508292"/>
    <lineage>
        <taxon>Bacteria</taxon>
        <taxon>Pseudomonadati</taxon>
        <taxon>Pseudomonadota</taxon>
        <taxon>Betaproteobacteria</taxon>
        <taxon>Burkholderiales</taxon>
        <taxon>Burkholderiaceae</taxon>
        <taxon>Pandoraea</taxon>
    </lineage>
</organism>
<dbReference type="InterPro" id="IPR036271">
    <property type="entry name" value="Tet_transcr_reg_TetR-rel_C_sf"/>
</dbReference>
<dbReference type="Proteomes" id="UP000334380">
    <property type="component" value="Unassembled WGS sequence"/>
</dbReference>
<dbReference type="OrthoDB" id="270177at2"/>
<evidence type="ECO:0000313" key="8">
    <source>
        <dbReference type="Proteomes" id="UP000334380"/>
    </source>
</evidence>
<keyword evidence="3 5" id="KW-0238">DNA-binding</keyword>
<dbReference type="EMBL" id="CABPRU010000009">
    <property type="protein sequence ID" value="VVE27762.1"/>
    <property type="molecule type" value="Genomic_DNA"/>
</dbReference>
<protein>
    <submittedName>
        <fullName evidence="7">TetR family transcriptional regulator</fullName>
    </submittedName>
</protein>
<name>A0A5E4WSL4_9BURK</name>
<dbReference type="InterPro" id="IPR009057">
    <property type="entry name" value="Homeodomain-like_sf"/>
</dbReference>
<evidence type="ECO:0000313" key="7">
    <source>
        <dbReference type="EMBL" id="VVE27762.1"/>
    </source>
</evidence>
<dbReference type="PROSITE" id="PS50977">
    <property type="entry name" value="HTH_TETR_2"/>
    <property type="match status" value="1"/>
</dbReference>
<dbReference type="InterPro" id="IPR023772">
    <property type="entry name" value="DNA-bd_HTH_TetR-type_CS"/>
</dbReference>
<dbReference type="Gene3D" id="1.10.10.60">
    <property type="entry name" value="Homeodomain-like"/>
    <property type="match status" value="1"/>
</dbReference>
<evidence type="ECO:0000256" key="4">
    <source>
        <dbReference type="ARBA" id="ARBA00023163"/>
    </source>
</evidence>
<feature type="domain" description="HTH tetR-type" evidence="6">
    <location>
        <begin position="6"/>
        <end position="66"/>
    </location>
</feature>
<dbReference type="PANTHER" id="PTHR47506">
    <property type="entry name" value="TRANSCRIPTIONAL REGULATORY PROTEIN"/>
    <property type="match status" value="1"/>
</dbReference>
<feature type="DNA-binding region" description="H-T-H motif" evidence="5">
    <location>
        <begin position="29"/>
        <end position="48"/>
    </location>
</feature>
<dbReference type="InterPro" id="IPR001647">
    <property type="entry name" value="HTH_TetR"/>
</dbReference>
<dbReference type="PROSITE" id="PS01081">
    <property type="entry name" value="HTH_TETR_1"/>
    <property type="match status" value="1"/>
</dbReference>
<dbReference type="InterPro" id="IPR011075">
    <property type="entry name" value="TetR_C"/>
</dbReference>
<dbReference type="PRINTS" id="PR00455">
    <property type="entry name" value="HTHTETR"/>
</dbReference>
<evidence type="ECO:0000256" key="1">
    <source>
        <dbReference type="ARBA" id="ARBA00022491"/>
    </source>
</evidence>
<dbReference type="Pfam" id="PF00440">
    <property type="entry name" value="TetR_N"/>
    <property type="match status" value="1"/>
</dbReference>
<proteinExistence type="predicted"/>